<keyword evidence="1" id="KW-0472">Membrane</keyword>
<evidence type="ECO:0000313" key="3">
    <source>
        <dbReference type="Proteomes" id="UP000178798"/>
    </source>
</evidence>
<reference evidence="2 3" key="1">
    <citation type="journal article" date="2016" name="Nat. Commun.">
        <title>Thousands of microbial genomes shed light on interconnected biogeochemical processes in an aquifer system.</title>
        <authorList>
            <person name="Anantharaman K."/>
            <person name="Brown C.T."/>
            <person name="Hug L.A."/>
            <person name="Sharon I."/>
            <person name="Castelle C.J."/>
            <person name="Probst A.J."/>
            <person name="Thomas B.C."/>
            <person name="Singh A."/>
            <person name="Wilkins M.J."/>
            <person name="Karaoz U."/>
            <person name="Brodie E.L."/>
            <person name="Williams K.H."/>
            <person name="Hubbard S.S."/>
            <person name="Banfield J.F."/>
        </authorList>
    </citation>
    <scope>NUCLEOTIDE SEQUENCE [LARGE SCALE GENOMIC DNA]</scope>
</reference>
<dbReference type="AlphaFoldDB" id="A0A1F8DPR9"/>
<feature type="transmembrane region" description="Helical" evidence="1">
    <location>
        <begin position="62"/>
        <end position="79"/>
    </location>
</feature>
<dbReference type="EMBL" id="MGIQ01000022">
    <property type="protein sequence ID" value="OGM90406.1"/>
    <property type="molecule type" value="Genomic_DNA"/>
</dbReference>
<proteinExistence type="predicted"/>
<name>A0A1F8DPR9_9BACT</name>
<accession>A0A1F8DPR9</accession>
<keyword evidence="1" id="KW-0812">Transmembrane</keyword>
<protein>
    <submittedName>
        <fullName evidence="2">Uncharacterized protein</fullName>
    </submittedName>
</protein>
<comment type="caution">
    <text evidence="2">The sequence shown here is derived from an EMBL/GenBank/DDBJ whole genome shotgun (WGS) entry which is preliminary data.</text>
</comment>
<dbReference type="Proteomes" id="UP000178798">
    <property type="component" value="Unassembled WGS sequence"/>
</dbReference>
<keyword evidence="1" id="KW-1133">Transmembrane helix</keyword>
<gene>
    <name evidence="2" type="ORF">A2999_00305</name>
</gene>
<evidence type="ECO:0000256" key="1">
    <source>
        <dbReference type="SAM" id="Phobius"/>
    </source>
</evidence>
<evidence type="ECO:0000313" key="2">
    <source>
        <dbReference type="EMBL" id="OGM90406.1"/>
    </source>
</evidence>
<organism evidence="2 3">
    <name type="scientific">Candidatus Wolfebacteria bacterium RIFCSPLOWO2_01_FULL_38_11</name>
    <dbReference type="NCBI Taxonomy" id="1802556"/>
    <lineage>
        <taxon>Bacteria</taxon>
        <taxon>Candidatus Wolfeibacteriota</taxon>
    </lineage>
</organism>
<sequence>MSGNLIKPNAYSVFRRTTVKEVKTLNVNLKFLFLKNLFEQTSRIKNASVKSIVKLNQYKKSFIFYLLFLLLNPITNFYLR</sequence>